<reference evidence="2" key="1">
    <citation type="submission" date="2017-04" db="EMBL/GenBank/DDBJ databases">
        <authorList>
            <person name="Varghese N."/>
            <person name="Submissions S."/>
        </authorList>
    </citation>
    <scope>NUCLEOTIDE SEQUENCE [LARGE SCALE GENOMIC DNA]</scope>
    <source>
        <strain evidence="2">DSM 12126</strain>
    </source>
</reference>
<evidence type="ECO:0000313" key="1">
    <source>
        <dbReference type="EMBL" id="SMC45823.1"/>
    </source>
</evidence>
<evidence type="ECO:0008006" key="3">
    <source>
        <dbReference type="Google" id="ProtNLM"/>
    </source>
</evidence>
<dbReference type="Gene3D" id="3.90.550.10">
    <property type="entry name" value="Spore Coat Polysaccharide Biosynthesis Protein SpsA, Chain A"/>
    <property type="match status" value="1"/>
</dbReference>
<evidence type="ECO:0000313" key="2">
    <source>
        <dbReference type="Proteomes" id="UP000192756"/>
    </source>
</evidence>
<protein>
    <recommendedName>
        <fullName evidence="3">Glycosyl transferase family 2</fullName>
    </recommendedName>
</protein>
<dbReference type="OrthoDB" id="675029at2"/>
<dbReference type="Proteomes" id="UP000192756">
    <property type="component" value="Unassembled WGS sequence"/>
</dbReference>
<dbReference type="InterPro" id="IPR029044">
    <property type="entry name" value="Nucleotide-diphossugar_trans"/>
</dbReference>
<organism evidence="1 2">
    <name type="scientific">Pedobacter africanus</name>
    <dbReference type="NCBI Taxonomy" id="151894"/>
    <lineage>
        <taxon>Bacteria</taxon>
        <taxon>Pseudomonadati</taxon>
        <taxon>Bacteroidota</taxon>
        <taxon>Sphingobacteriia</taxon>
        <taxon>Sphingobacteriales</taxon>
        <taxon>Sphingobacteriaceae</taxon>
        <taxon>Pedobacter</taxon>
    </lineage>
</organism>
<keyword evidence="2" id="KW-1185">Reference proteome</keyword>
<dbReference type="RefSeq" id="WP_084236900.1">
    <property type="nucleotide sequence ID" value="NZ_FWXT01000001.1"/>
</dbReference>
<sequence length="184" mass="21174">MEIRYITPFSTDSHRHGYPNIGGEYNQVISELPDDCWIVLRDGDTMFLTSDWGRQIRQIIEANPDYDLIGCMTNRVGVKEQLWYGEFTEGDISKHIFMAYTAWNDHNVTVKPTNLVAGLCMMFHKSVWAKVGGFPAHDIIFDRVFCSKVLKFGGKIGIAQGLYIFHLYRWGQNNPQISINHLIK</sequence>
<accession>A0A1W1ZBN2</accession>
<dbReference type="AlphaFoldDB" id="A0A1W1ZBN2"/>
<proteinExistence type="predicted"/>
<dbReference type="EMBL" id="FWXT01000001">
    <property type="protein sequence ID" value="SMC45823.1"/>
    <property type="molecule type" value="Genomic_DNA"/>
</dbReference>
<dbReference type="SUPFAM" id="SSF53448">
    <property type="entry name" value="Nucleotide-diphospho-sugar transferases"/>
    <property type="match status" value="1"/>
</dbReference>
<gene>
    <name evidence="1" type="ORF">SAMN04488524_0572</name>
</gene>
<name>A0A1W1ZBN2_9SPHI</name>
<dbReference type="STRING" id="151894.SAMN04488524_0572"/>